<feature type="region of interest" description="Disordered" evidence="1">
    <location>
        <begin position="126"/>
        <end position="149"/>
    </location>
</feature>
<dbReference type="EMBL" id="JAFEMO010000003">
    <property type="protein sequence ID" value="KAH7573418.1"/>
    <property type="molecule type" value="Genomic_DNA"/>
</dbReference>
<evidence type="ECO:0000313" key="2">
    <source>
        <dbReference type="EMBL" id="KAH7573418.1"/>
    </source>
</evidence>
<sequence>MGSIGDEKLVVFCLMTVTTAFKEVSDTSQYESVKGGIHQLYFGGASVVLVEAMKAKVQLGQFNALDDVDIMQVPYLYLRDGNLRENMPNMDDVVGTSDIVQQVTIGGDHADADDMDVPDDIYFLIPNPEDDDQDDPGMPDGAPIHRKRT</sequence>
<evidence type="ECO:0000313" key="3">
    <source>
        <dbReference type="Proteomes" id="UP000827721"/>
    </source>
</evidence>
<gene>
    <name evidence="2" type="ORF">JRO89_XS03G0145400</name>
</gene>
<organism evidence="2 3">
    <name type="scientific">Xanthoceras sorbifolium</name>
    <dbReference type="NCBI Taxonomy" id="99658"/>
    <lineage>
        <taxon>Eukaryota</taxon>
        <taxon>Viridiplantae</taxon>
        <taxon>Streptophyta</taxon>
        <taxon>Embryophyta</taxon>
        <taxon>Tracheophyta</taxon>
        <taxon>Spermatophyta</taxon>
        <taxon>Magnoliopsida</taxon>
        <taxon>eudicotyledons</taxon>
        <taxon>Gunneridae</taxon>
        <taxon>Pentapetalae</taxon>
        <taxon>rosids</taxon>
        <taxon>malvids</taxon>
        <taxon>Sapindales</taxon>
        <taxon>Sapindaceae</taxon>
        <taxon>Xanthoceroideae</taxon>
        <taxon>Xanthoceras</taxon>
    </lineage>
</organism>
<keyword evidence="3" id="KW-1185">Reference proteome</keyword>
<dbReference type="Proteomes" id="UP000827721">
    <property type="component" value="Unassembled WGS sequence"/>
</dbReference>
<feature type="compositionally biased region" description="Acidic residues" evidence="1">
    <location>
        <begin position="128"/>
        <end position="137"/>
    </location>
</feature>
<reference evidence="2 3" key="1">
    <citation type="submission" date="2021-02" db="EMBL/GenBank/DDBJ databases">
        <title>Plant Genome Project.</title>
        <authorList>
            <person name="Zhang R.-G."/>
        </authorList>
    </citation>
    <scope>NUCLEOTIDE SEQUENCE [LARGE SCALE GENOMIC DNA]</scope>
    <source>
        <tissue evidence="2">Leaves</tissue>
    </source>
</reference>
<proteinExistence type="predicted"/>
<protein>
    <submittedName>
        <fullName evidence="2">Uncharacterized protein</fullName>
    </submittedName>
</protein>
<accession>A0ABQ8I9U6</accession>
<name>A0ABQ8I9U6_9ROSI</name>
<evidence type="ECO:0000256" key="1">
    <source>
        <dbReference type="SAM" id="MobiDB-lite"/>
    </source>
</evidence>
<comment type="caution">
    <text evidence="2">The sequence shown here is derived from an EMBL/GenBank/DDBJ whole genome shotgun (WGS) entry which is preliminary data.</text>
</comment>